<dbReference type="PROSITE" id="PS50022">
    <property type="entry name" value="FA58C_3"/>
    <property type="match status" value="1"/>
</dbReference>
<dbReference type="EMBL" id="JAGGJA010000002">
    <property type="protein sequence ID" value="MCW9705967.1"/>
    <property type="molecule type" value="Genomic_DNA"/>
</dbReference>
<organism evidence="3 4">
    <name type="scientific">Fodinibius salsisoli</name>
    <dbReference type="NCBI Taxonomy" id="2820877"/>
    <lineage>
        <taxon>Bacteria</taxon>
        <taxon>Pseudomonadati</taxon>
        <taxon>Balneolota</taxon>
        <taxon>Balneolia</taxon>
        <taxon>Balneolales</taxon>
        <taxon>Balneolaceae</taxon>
        <taxon>Fodinibius</taxon>
    </lineage>
</organism>
<keyword evidence="4" id="KW-1185">Reference proteome</keyword>
<dbReference type="Proteomes" id="UP001207918">
    <property type="component" value="Unassembled WGS sequence"/>
</dbReference>
<dbReference type="Pfam" id="PF16391">
    <property type="entry name" value="DUF5000"/>
    <property type="match status" value="1"/>
</dbReference>
<feature type="region of interest" description="Disordered" evidence="1">
    <location>
        <begin position="1"/>
        <end position="22"/>
    </location>
</feature>
<dbReference type="Pfam" id="PF17166">
    <property type="entry name" value="DUF5126"/>
    <property type="match status" value="1"/>
</dbReference>
<dbReference type="SUPFAM" id="SSF49785">
    <property type="entry name" value="Galactose-binding domain-like"/>
    <property type="match status" value="1"/>
</dbReference>
<accession>A0ABT3PJ50</accession>
<dbReference type="InterPro" id="IPR032164">
    <property type="entry name" value="DUF5000"/>
</dbReference>
<feature type="compositionally biased region" description="Polar residues" evidence="1">
    <location>
        <begin position="1"/>
        <end position="10"/>
    </location>
</feature>
<name>A0ABT3PJ50_9BACT</name>
<reference evidence="3 4" key="1">
    <citation type="submission" date="2021-03" db="EMBL/GenBank/DDBJ databases">
        <title>Aliifodinibius sp. nov., a new bacterium isolated from saline soil.</title>
        <authorList>
            <person name="Galisteo C."/>
            <person name="De La Haba R."/>
            <person name="Sanchez-Porro C."/>
            <person name="Ventosa A."/>
        </authorList>
    </citation>
    <scope>NUCLEOTIDE SEQUENCE [LARGE SCALE GENOMIC DNA]</scope>
    <source>
        <strain evidence="3 4">1BSP15-2V2</strain>
    </source>
</reference>
<protein>
    <submittedName>
        <fullName evidence="3">DUF4959 domain-containing protein</fullName>
    </submittedName>
</protein>
<evidence type="ECO:0000313" key="4">
    <source>
        <dbReference type="Proteomes" id="UP001207918"/>
    </source>
</evidence>
<evidence type="ECO:0000259" key="2">
    <source>
        <dbReference type="PROSITE" id="PS50022"/>
    </source>
</evidence>
<comment type="caution">
    <text evidence="3">The sequence shown here is derived from an EMBL/GenBank/DDBJ whole genome shotgun (WGS) entry which is preliminary data.</text>
</comment>
<dbReference type="Gene3D" id="2.60.120.260">
    <property type="entry name" value="Galactose-binding domain-like"/>
    <property type="match status" value="1"/>
</dbReference>
<dbReference type="InterPro" id="IPR032527">
    <property type="entry name" value="DUF4959"/>
</dbReference>
<feature type="domain" description="F5/8 type C" evidence="2">
    <location>
        <begin position="236"/>
        <end position="362"/>
    </location>
</feature>
<dbReference type="Pfam" id="PF16323">
    <property type="entry name" value="DUF4959"/>
    <property type="match status" value="1"/>
</dbReference>
<evidence type="ECO:0000313" key="3">
    <source>
        <dbReference type="EMBL" id="MCW9705967.1"/>
    </source>
</evidence>
<dbReference type="InterPro" id="IPR000421">
    <property type="entry name" value="FA58C"/>
</dbReference>
<evidence type="ECO:0000256" key="1">
    <source>
        <dbReference type="SAM" id="MobiDB-lite"/>
    </source>
</evidence>
<dbReference type="RefSeq" id="WP_265764664.1">
    <property type="nucleotide sequence ID" value="NZ_JAGGJA010000002.1"/>
</dbReference>
<dbReference type="InterPro" id="IPR008979">
    <property type="entry name" value="Galactose-bd-like_sf"/>
</dbReference>
<proteinExistence type="predicted"/>
<sequence>MSGCSESSIHGPNKDADTATPDKVTNVQVENLHGGARISYDIPQNQEVLYVKAVAKLGEDRTIEKKSSLYTDQLTIKGFADTAAYTINLYAVNRAEKESEPVSVDIKPLISPLSSTFKTLAFSEAFGGASISFENEYSGNITFSILAEDSLGEITEVEKFYSKSKNGQFSVRGFPSESIRFGVYLNDGFNNYSDTLFTELTPLFEELIPKSGFTSLDLSTDYNDQHCCGTGMTDIWDETTNIADPVFFPSPDSYPIWFTFDLGVKAKLNRLKFHARAGGSYGPGEPKKFEIWGTNDPGEDGSFLSWTKLGTFEAQKPSESPPGEVTQGDIEYAEVLGRDMNFPNAAEAPAVRYIRFKMVNTWDEAKNGGGFGIAELTFWGQIQETYE</sequence>
<dbReference type="InterPro" id="IPR033431">
    <property type="entry name" value="DUF5126"/>
</dbReference>
<gene>
    <name evidence="3" type="ORF">J6I44_03850</name>
</gene>